<dbReference type="InterPro" id="IPR000819">
    <property type="entry name" value="Peptidase_M17_C"/>
</dbReference>
<reference evidence="6" key="1">
    <citation type="submission" date="2022-03" db="EMBL/GenBank/DDBJ databases">
        <authorList>
            <person name="Sayadi A."/>
        </authorList>
    </citation>
    <scope>NUCLEOTIDE SEQUENCE</scope>
</reference>
<gene>
    <name evidence="6" type="ORF">ACAOBT_LOCUS6641</name>
</gene>
<dbReference type="OrthoDB" id="10041421at2759"/>
<proteinExistence type="inferred from homology"/>
<dbReference type="EMBL" id="CAKOFQ010006730">
    <property type="protein sequence ID" value="CAH1966054.1"/>
    <property type="molecule type" value="Genomic_DNA"/>
</dbReference>
<dbReference type="PROSITE" id="PS00631">
    <property type="entry name" value="CYTOSOL_AP"/>
    <property type="match status" value="1"/>
</dbReference>
<keyword evidence="7" id="KW-1185">Reference proteome</keyword>
<dbReference type="GO" id="GO:0030145">
    <property type="term" value="F:manganese ion binding"/>
    <property type="evidence" value="ECO:0007669"/>
    <property type="project" value="InterPro"/>
</dbReference>
<accession>A0A9P0K2Q1</accession>
<feature type="domain" description="Cytosol aminopeptidase" evidence="5">
    <location>
        <begin position="343"/>
        <end position="350"/>
    </location>
</feature>
<dbReference type="AlphaFoldDB" id="A0A9P0K2Q1"/>
<keyword evidence="4" id="KW-0378">Hydrolase</keyword>
<dbReference type="PANTHER" id="PTHR11963">
    <property type="entry name" value="LEUCINE AMINOPEPTIDASE-RELATED"/>
    <property type="match status" value="1"/>
</dbReference>
<sequence length="514" mass="55791">MGDRQQKTLLKAASWTEREDYDGLVLVSAPDQAKSQKVLHDAVSEALTYDAALTSELAVLPLRDLNTRLVHSPTGPIDSDYGDVRLFKKAAADGIKRALKSGMKAPLLVLEEHSRFPRAELVTLLGALEALYVPIQVRESDPSKVQKIDRIGVLTSCKQKTEKLVQLADVLESGRRVACDIGDADPERMAPQRVEEYVRKVFADGTIKLDVLSDLQHLTKEFPLFEAVNRAASVVERHRGRVIFLEYDPKDNVTETLFLVGKGVTYDTGGADVKISGCMIGMSRDKCGAAAAAGFMEMVRRLQPKNIRVVAAMSMVRNSIGSNSYVADEVITARSGKRVRVVNTDAEGRMVMADLLCKFKEDALKAVNPHLFTIATLTGHAYLTVGDGYAIVMDNGPAKKSNYGCQLQKASEDIGDPFEISNVRKEDFDTYKGKMEGDDIIQATPRPSSQTARGHQGPAAFLIVASGLDAHGSGSESPIKYSHLDIAASAGGLPKPATGSPVLAFAEKYLLKDL</sequence>
<comment type="similarity">
    <text evidence="1">Belongs to the peptidase M17 family.</text>
</comment>
<dbReference type="PANTHER" id="PTHR11963:SF48">
    <property type="entry name" value="DIPEPTIDASE B, ISOFORM A"/>
    <property type="match status" value="1"/>
</dbReference>
<evidence type="ECO:0000256" key="4">
    <source>
        <dbReference type="ARBA" id="ARBA00022801"/>
    </source>
</evidence>
<protein>
    <recommendedName>
        <fullName evidence="5">Cytosol aminopeptidase domain-containing protein</fullName>
    </recommendedName>
</protein>
<organism evidence="6 7">
    <name type="scientific">Acanthoscelides obtectus</name>
    <name type="common">Bean weevil</name>
    <name type="synonym">Bruchus obtectus</name>
    <dbReference type="NCBI Taxonomy" id="200917"/>
    <lineage>
        <taxon>Eukaryota</taxon>
        <taxon>Metazoa</taxon>
        <taxon>Ecdysozoa</taxon>
        <taxon>Arthropoda</taxon>
        <taxon>Hexapoda</taxon>
        <taxon>Insecta</taxon>
        <taxon>Pterygota</taxon>
        <taxon>Neoptera</taxon>
        <taxon>Endopterygota</taxon>
        <taxon>Coleoptera</taxon>
        <taxon>Polyphaga</taxon>
        <taxon>Cucujiformia</taxon>
        <taxon>Chrysomeloidea</taxon>
        <taxon>Chrysomelidae</taxon>
        <taxon>Bruchinae</taxon>
        <taxon>Bruchini</taxon>
        <taxon>Acanthoscelides</taxon>
    </lineage>
</organism>
<comment type="caution">
    <text evidence="6">The sequence shown here is derived from an EMBL/GenBank/DDBJ whole genome shotgun (WGS) entry which is preliminary data.</text>
</comment>
<keyword evidence="2" id="KW-0031">Aminopeptidase</keyword>
<dbReference type="Pfam" id="PF00883">
    <property type="entry name" value="Peptidase_M17"/>
    <property type="match status" value="1"/>
</dbReference>
<evidence type="ECO:0000256" key="3">
    <source>
        <dbReference type="ARBA" id="ARBA00022670"/>
    </source>
</evidence>
<evidence type="ECO:0000259" key="5">
    <source>
        <dbReference type="PROSITE" id="PS00631"/>
    </source>
</evidence>
<dbReference type="GO" id="GO:0006508">
    <property type="term" value="P:proteolysis"/>
    <property type="evidence" value="ECO:0007669"/>
    <property type="project" value="UniProtKB-KW"/>
</dbReference>
<keyword evidence="3" id="KW-0645">Protease</keyword>
<dbReference type="Proteomes" id="UP001152888">
    <property type="component" value="Unassembled WGS sequence"/>
</dbReference>
<dbReference type="GO" id="GO:0070006">
    <property type="term" value="F:metalloaminopeptidase activity"/>
    <property type="evidence" value="ECO:0007669"/>
    <property type="project" value="InterPro"/>
</dbReference>
<evidence type="ECO:0000256" key="2">
    <source>
        <dbReference type="ARBA" id="ARBA00022438"/>
    </source>
</evidence>
<name>A0A9P0K2Q1_ACAOB</name>
<dbReference type="InterPro" id="IPR011356">
    <property type="entry name" value="Leucine_aapep/pepB"/>
</dbReference>
<dbReference type="SUPFAM" id="SSF53187">
    <property type="entry name" value="Zn-dependent exopeptidases"/>
    <property type="match status" value="1"/>
</dbReference>
<dbReference type="PRINTS" id="PR00481">
    <property type="entry name" value="LAMNOPPTDASE"/>
</dbReference>
<evidence type="ECO:0000313" key="6">
    <source>
        <dbReference type="EMBL" id="CAH1966054.1"/>
    </source>
</evidence>
<evidence type="ECO:0000313" key="7">
    <source>
        <dbReference type="Proteomes" id="UP001152888"/>
    </source>
</evidence>
<dbReference type="GO" id="GO:0005737">
    <property type="term" value="C:cytoplasm"/>
    <property type="evidence" value="ECO:0007669"/>
    <property type="project" value="InterPro"/>
</dbReference>
<dbReference type="Gene3D" id="3.40.630.10">
    <property type="entry name" value="Zn peptidases"/>
    <property type="match status" value="1"/>
</dbReference>
<evidence type="ECO:0000256" key="1">
    <source>
        <dbReference type="ARBA" id="ARBA00009528"/>
    </source>
</evidence>